<comment type="function">
    <text evidence="2">Antitoxin component of a type II toxin-antitoxin (TA) system.</text>
</comment>
<protein>
    <recommendedName>
        <fullName evidence="2">Antitoxin</fullName>
    </recommendedName>
</protein>
<dbReference type="STRING" id="1089553.Tph_c00560"/>
<dbReference type="AlphaFoldDB" id="K4LEC5"/>
<organism evidence="3 4">
    <name type="scientific">Thermacetogenium phaeum (strain ATCC BAA-254 / DSM 26808 / PB)</name>
    <dbReference type="NCBI Taxonomy" id="1089553"/>
    <lineage>
        <taxon>Bacteria</taxon>
        <taxon>Bacillati</taxon>
        <taxon>Bacillota</taxon>
        <taxon>Clostridia</taxon>
        <taxon>Thermoanaerobacterales</taxon>
        <taxon>Thermoanaerobacteraceae</taxon>
        <taxon>Thermacetogenium</taxon>
    </lineage>
</organism>
<dbReference type="Proteomes" id="UP000000467">
    <property type="component" value="Chromosome"/>
</dbReference>
<dbReference type="HOGENOM" id="CLU_195100_0_0_9"/>
<dbReference type="OrthoDB" id="9808428at2"/>
<dbReference type="KEGG" id="tpz:Tph_c00560"/>
<dbReference type="RefSeq" id="WP_015049225.1">
    <property type="nucleotide sequence ID" value="NC_018870.1"/>
</dbReference>
<evidence type="ECO:0000313" key="3">
    <source>
        <dbReference type="EMBL" id="AFV10305.1"/>
    </source>
</evidence>
<dbReference type="Pfam" id="PF02604">
    <property type="entry name" value="PhdYeFM_antitox"/>
    <property type="match status" value="1"/>
</dbReference>
<reference evidence="3 4" key="1">
    <citation type="journal article" date="2012" name="BMC Genomics">
        <title>Genome-guided analysis of physiological and morphological traits of the fermentative acetate oxidizer Thermacetogenium phaeum.</title>
        <authorList>
            <person name="Oehler D."/>
            <person name="Poehlein A."/>
            <person name="Leimbach A."/>
            <person name="Muller N."/>
            <person name="Daniel R."/>
            <person name="Gottschalk G."/>
            <person name="Schink B."/>
        </authorList>
    </citation>
    <scope>NUCLEOTIDE SEQUENCE [LARGE SCALE GENOMIC DNA]</scope>
    <source>
        <strain evidence="4">ATCC BAA-254 / DSM 26808 / PB</strain>
    </source>
</reference>
<dbReference type="SUPFAM" id="SSF143120">
    <property type="entry name" value="YefM-like"/>
    <property type="match status" value="1"/>
</dbReference>
<dbReference type="InterPro" id="IPR006442">
    <property type="entry name" value="Antitoxin_Phd/YefM"/>
</dbReference>
<name>K4LEC5_THEPS</name>
<gene>
    <name evidence="3" type="ordered locus">Tph_c00560</name>
</gene>
<keyword evidence="4" id="KW-1185">Reference proteome</keyword>
<comment type="similarity">
    <text evidence="1 2">Belongs to the phD/YefM antitoxin family.</text>
</comment>
<dbReference type="eggNOG" id="COG4118">
    <property type="taxonomic scope" value="Bacteria"/>
</dbReference>
<dbReference type="EMBL" id="CP003732">
    <property type="protein sequence ID" value="AFV10305.1"/>
    <property type="molecule type" value="Genomic_DNA"/>
</dbReference>
<dbReference type="InterPro" id="IPR036165">
    <property type="entry name" value="YefM-like_sf"/>
</dbReference>
<sequence>MIVTATEFKKNLGKYLTLAAKEDIYITKNGKSIAKLTSPIHDKVEMAKSLFGILPADASLEQAREERLSRHERVD</sequence>
<proteinExistence type="inferred from homology"/>
<accession>K4LEC5</accession>
<dbReference type="NCBIfam" id="TIGR01552">
    <property type="entry name" value="phd_fam"/>
    <property type="match status" value="1"/>
</dbReference>
<evidence type="ECO:0000313" key="4">
    <source>
        <dbReference type="Proteomes" id="UP000000467"/>
    </source>
</evidence>
<evidence type="ECO:0000256" key="1">
    <source>
        <dbReference type="ARBA" id="ARBA00009981"/>
    </source>
</evidence>
<evidence type="ECO:0000256" key="2">
    <source>
        <dbReference type="RuleBase" id="RU362080"/>
    </source>
</evidence>
<dbReference type="Gene3D" id="3.40.1620.10">
    <property type="entry name" value="YefM-like domain"/>
    <property type="match status" value="1"/>
</dbReference>